<keyword evidence="6" id="KW-1185">Reference proteome</keyword>
<reference evidence="6" key="1">
    <citation type="submission" date="2018-09" db="EMBL/GenBank/DDBJ databases">
        <authorList>
            <person name="Livingstone P.G."/>
            <person name="Whitworth D.E."/>
        </authorList>
    </citation>
    <scope>NUCLEOTIDE SEQUENCE [LARGE SCALE GENOMIC DNA]</scope>
    <source>
        <strain evidence="6">CA054A</strain>
    </source>
</reference>
<comment type="similarity">
    <text evidence="1 2">Belongs to the pirin family.</text>
</comment>
<dbReference type="Proteomes" id="UP000268094">
    <property type="component" value="Unassembled WGS sequence"/>
</dbReference>
<dbReference type="EMBL" id="RAVZ01000202">
    <property type="protein sequence ID" value="RKG81932.1"/>
    <property type="molecule type" value="Genomic_DNA"/>
</dbReference>
<dbReference type="InterPro" id="IPR014710">
    <property type="entry name" value="RmlC-like_jellyroll"/>
</dbReference>
<proteinExistence type="inferred from homology"/>
<dbReference type="CDD" id="cd02247">
    <property type="entry name" value="cupin_pirin_C"/>
    <property type="match status" value="1"/>
</dbReference>
<comment type="caution">
    <text evidence="5">The sequence shown here is derived from an EMBL/GenBank/DDBJ whole genome shotgun (WGS) entry which is preliminary data.</text>
</comment>
<feature type="domain" description="Pirin N-terminal" evidence="3">
    <location>
        <begin position="72"/>
        <end position="147"/>
    </location>
</feature>
<evidence type="ECO:0000313" key="5">
    <source>
        <dbReference type="EMBL" id="RKG81932.1"/>
    </source>
</evidence>
<dbReference type="PANTHER" id="PTHR13903">
    <property type="entry name" value="PIRIN-RELATED"/>
    <property type="match status" value="1"/>
</dbReference>
<dbReference type="PANTHER" id="PTHR13903:SF8">
    <property type="entry name" value="PIRIN"/>
    <property type="match status" value="1"/>
</dbReference>
<dbReference type="InterPro" id="IPR012093">
    <property type="entry name" value="Pirin"/>
</dbReference>
<protein>
    <submittedName>
        <fullName evidence="5">Pirin family protein</fullName>
    </submittedName>
</protein>
<evidence type="ECO:0000256" key="2">
    <source>
        <dbReference type="RuleBase" id="RU003457"/>
    </source>
</evidence>
<organism evidence="5 6">
    <name type="scientific">Corallococcus terminator</name>
    <dbReference type="NCBI Taxonomy" id="2316733"/>
    <lineage>
        <taxon>Bacteria</taxon>
        <taxon>Pseudomonadati</taxon>
        <taxon>Myxococcota</taxon>
        <taxon>Myxococcia</taxon>
        <taxon>Myxococcales</taxon>
        <taxon>Cystobacterineae</taxon>
        <taxon>Myxococcaceae</taxon>
        <taxon>Corallococcus</taxon>
    </lineage>
</organism>
<dbReference type="Pfam" id="PF02678">
    <property type="entry name" value="Pirin"/>
    <property type="match status" value="1"/>
</dbReference>
<dbReference type="InterPro" id="IPR008778">
    <property type="entry name" value="Pirin_C_dom"/>
</dbReference>
<gene>
    <name evidence="5" type="ORF">D7V88_25850</name>
</gene>
<name>A0A3A8IF10_9BACT</name>
<evidence type="ECO:0000259" key="3">
    <source>
        <dbReference type="Pfam" id="PF02678"/>
    </source>
</evidence>
<feature type="domain" description="Pirin C-terminal" evidence="4">
    <location>
        <begin position="214"/>
        <end position="316"/>
    </location>
</feature>
<accession>A0A3A8IF10</accession>
<dbReference type="AlphaFoldDB" id="A0A3A8IF10"/>
<evidence type="ECO:0000259" key="4">
    <source>
        <dbReference type="Pfam" id="PF05726"/>
    </source>
</evidence>
<dbReference type="Pfam" id="PF05726">
    <property type="entry name" value="Pirin_C"/>
    <property type="match status" value="1"/>
</dbReference>
<dbReference type="InterPro" id="IPR003829">
    <property type="entry name" value="Pirin_N_dom"/>
</dbReference>
<evidence type="ECO:0000313" key="6">
    <source>
        <dbReference type="Proteomes" id="UP000268094"/>
    </source>
</evidence>
<evidence type="ECO:0000256" key="1">
    <source>
        <dbReference type="ARBA" id="ARBA00008416"/>
    </source>
</evidence>
<dbReference type="OrthoDB" id="9780903at2"/>
<sequence length="346" mass="38097">MGQQQGVQPEAVIRVDPLGMGPWKTPDPFLFCVHHDDRYPAGNERFGPAAPLTGRDIGQDFAGRDGWNMYHGSVVPGFPQHPHRGFETVTIVRNGLIDHSDSLGAAARFGGGDVQWLTAGSGINHSEMFPLLRSDTPNPLELFQIWLNLPRANKHVEPHFSMLWNQTIPRHVAKDDAGRATEVTVVAGRLDDVKAPPPPPKSWAAHADADVAIWTLKLEPGAKWTLPAAAKGTHRMLYFFRGSALRVGGRDIPSSRAIELRADVSVALENGADVTELLMLQGRPIGEPVVQYGPFVMNTRQEIQQAFADYQRTGFGGWPWPNPDPVHGREEGRFARHADGHIERPA</sequence>
<dbReference type="InterPro" id="IPR011051">
    <property type="entry name" value="RmlC_Cupin_sf"/>
</dbReference>
<dbReference type="SUPFAM" id="SSF51182">
    <property type="entry name" value="RmlC-like cupins"/>
    <property type="match status" value="1"/>
</dbReference>
<dbReference type="Gene3D" id="2.60.120.10">
    <property type="entry name" value="Jelly Rolls"/>
    <property type="match status" value="2"/>
</dbReference>